<reference evidence="3 4" key="1">
    <citation type="submission" date="2016-03" db="EMBL/GenBank/DDBJ databases">
        <authorList>
            <person name="Ploux O."/>
        </authorList>
    </citation>
    <scope>NUCLEOTIDE SEQUENCE [LARGE SCALE GENOMIC DNA]</scope>
    <source>
        <strain evidence="3 4">R0</strain>
    </source>
</reference>
<dbReference type="InterPro" id="IPR036065">
    <property type="entry name" value="BolA-like_sf"/>
</dbReference>
<evidence type="ECO:0000313" key="3">
    <source>
        <dbReference type="EMBL" id="KYG62484.1"/>
    </source>
</evidence>
<dbReference type="InterPro" id="IPR002634">
    <property type="entry name" value="BolA"/>
</dbReference>
<dbReference type="AlphaFoldDB" id="A0A150WH77"/>
<dbReference type="EMBL" id="LUKE01000005">
    <property type="protein sequence ID" value="KYG62484.1"/>
    <property type="molecule type" value="Genomic_DNA"/>
</dbReference>
<dbReference type="Pfam" id="PF01722">
    <property type="entry name" value="BolA"/>
    <property type="match status" value="1"/>
</dbReference>
<proteinExistence type="inferred from homology"/>
<comment type="caution">
    <text evidence="3">The sequence shown here is derived from an EMBL/GenBank/DDBJ whole genome shotgun (WGS) entry which is preliminary data.</text>
</comment>
<dbReference type="Proteomes" id="UP000075320">
    <property type="component" value="Unassembled WGS sequence"/>
</dbReference>
<evidence type="ECO:0000256" key="1">
    <source>
        <dbReference type="ARBA" id="ARBA00005578"/>
    </source>
</evidence>
<dbReference type="Gene3D" id="3.30.300.90">
    <property type="entry name" value="BolA-like"/>
    <property type="match status" value="1"/>
</dbReference>
<gene>
    <name evidence="3" type="ORF">AZI86_16765</name>
</gene>
<evidence type="ECO:0000256" key="2">
    <source>
        <dbReference type="RuleBase" id="RU003860"/>
    </source>
</evidence>
<dbReference type="PIRSF" id="PIRSF003113">
    <property type="entry name" value="BolA"/>
    <property type="match status" value="1"/>
</dbReference>
<name>A0A150WH77_BDEBC</name>
<accession>A0A150WH77</accession>
<dbReference type="InterPro" id="IPR050961">
    <property type="entry name" value="BolA/IbaG_stress_morph_reg"/>
</dbReference>
<dbReference type="PANTHER" id="PTHR46229:SF2">
    <property type="entry name" value="BOLA-LIKE PROTEIN 1"/>
    <property type="match status" value="1"/>
</dbReference>
<protein>
    <submittedName>
        <fullName evidence="3">Transcriptional regulator BolA</fullName>
    </submittedName>
</protein>
<dbReference type="SUPFAM" id="SSF82657">
    <property type="entry name" value="BolA-like"/>
    <property type="match status" value="1"/>
</dbReference>
<evidence type="ECO:0000313" key="4">
    <source>
        <dbReference type="Proteomes" id="UP000075320"/>
    </source>
</evidence>
<comment type="similarity">
    <text evidence="1 2">Belongs to the BolA/IbaG family.</text>
</comment>
<organism evidence="3 4">
    <name type="scientific">Bdellovibrio bacteriovorus</name>
    <dbReference type="NCBI Taxonomy" id="959"/>
    <lineage>
        <taxon>Bacteria</taxon>
        <taxon>Pseudomonadati</taxon>
        <taxon>Bdellovibrionota</taxon>
        <taxon>Bdellovibrionia</taxon>
        <taxon>Bdellovibrionales</taxon>
        <taxon>Pseudobdellovibrionaceae</taxon>
        <taxon>Bdellovibrio</taxon>
    </lineage>
</organism>
<sequence>MNRASRIFETISKALTPVHIEIDNESDMHSGPPNRETHFKVLVVSAAFEGKSRIDRQRMINDLLKSELENGLHALTQKTLTPTEWEKQKAALNFESPNCLGGSKHDPK</sequence>
<dbReference type="RefSeq" id="WP_061836445.1">
    <property type="nucleotide sequence ID" value="NZ_LUKE01000005.1"/>
</dbReference>
<dbReference type="OrthoDB" id="5294732at2"/>
<dbReference type="PANTHER" id="PTHR46229">
    <property type="entry name" value="BOLA TRANSCRIPTION REGULATOR"/>
    <property type="match status" value="1"/>
</dbReference>
<keyword evidence="4" id="KW-1185">Reference proteome</keyword>